<dbReference type="EMBL" id="JAKNDE010000032">
    <property type="protein sequence ID" value="MCG5035139.1"/>
    <property type="molecule type" value="Genomic_DNA"/>
</dbReference>
<comment type="caution">
    <text evidence="1">The sequence shown here is derived from an EMBL/GenBank/DDBJ whole genome shotgun (WGS) entry which is preliminary data.</text>
</comment>
<evidence type="ECO:0000313" key="2">
    <source>
        <dbReference type="Proteomes" id="UP001200089"/>
    </source>
</evidence>
<sequence length="246" mass="28271">MTDKEINKKIQDMIKLPKTSNKRILAFVKKKECQAASLTPSTLGMLFEIYAGIRYDAEDATTCFSRAITVEELEKVHPNFRSTNGCQWARSDASYLGKRYKIKREHKNGKVYSVKLDGTNRNSVSKCRSIRQDIRKEMSKRKCALLDVGVNIEVDHKNGKYDELSNTDVKTQKLQDFQPLCKPANDAKRQHCTVCKRRGKRFDARTMGYQVGWICGDEDTKVCTGCFWYDIEKFNHEVSKGFVKTA</sequence>
<accession>A0AAW5CU82</accession>
<dbReference type="Pfam" id="PF05315">
    <property type="entry name" value="ICEA"/>
    <property type="match status" value="1"/>
</dbReference>
<dbReference type="Proteomes" id="UP001200089">
    <property type="component" value="Unassembled WGS sequence"/>
</dbReference>
<name>A0AAW5CU82_9FIRM</name>
<evidence type="ECO:0000313" key="1">
    <source>
        <dbReference type="EMBL" id="MCG5035139.1"/>
    </source>
</evidence>
<dbReference type="AlphaFoldDB" id="A0AAW5CU82"/>
<gene>
    <name evidence="1" type="ORF">L0P48_16235</name>
</gene>
<organism evidence="1 2">
    <name type="scientific">Blautia massiliensis</name>
    <name type="common">ex Durand et al. 2017</name>
    <dbReference type="NCBI Taxonomy" id="1737424"/>
    <lineage>
        <taxon>Bacteria</taxon>
        <taxon>Bacillati</taxon>
        <taxon>Bacillota</taxon>
        <taxon>Clostridia</taxon>
        <taxon>Lachnospirales</taxon>
        <taxon>Lachnospiraceae</taxon>
        <taxon>Blautia</taxon>
    </lineage>
</organism>
<dbReference type="InterPro" id="IPR007979">
    <property type="entry name" value="NlaIII/ICEA1"/>
</dbReference>
<dbReference type="RefSeq" id="WP_173734430.1">
    <property type="nucleotide sequence ID" value="NZ_JAKNDE010000032.1"/>
</dbReference>
<reference evidence="1" key="1">
    <citation type="submission" date="2022-01" db="EMBL/GenBank/DDBJ databases">
        <title>Collection of gut derived symbiotic bacterial strains cultured from healthy donors.</title>
        <authorList>
            <person name="Lin H."/>
            <person name="Kohout C."/>
            <person name="Waligurski E."/>
            <person name="Pamer E.G."/>
        </authorList>
    </citation>
    <scope>NUCLEOTIDE SEQUENCE</scope>
    <source>
        <strain evidence="1">DFI.1.11</strain>
    </source>
</reference>
<protein>
    <recommendedName>
        <fullName evidence="3">HNH endonuclease</fullName>
    </recommendedName>
</protein>
<proteinExistence type="predicted"/>
<evidence type="ECO:0008006" key="3">
    <source>
        <dbReference type="Google" id="ProtNLM"/>
    </source>
</evidence>